<protein>
    <recommendedName>
        <fullName evidence="3">BrnT family toxin</fullName>
    </recommendedName>
</protein>
<evidence type="ECO:0008006" key="3">
    <source>
        <dbReference type="Google" id="ProtNLM"/>
    </source>
</evidence>
<evidence type="ECO:0000313" key="1">
    <source>
        <dbReference type="EMBL" id="OHV15966.1"/>
    </source>
</evidence>
<comment type="caution">
    <text evidence="1">The sequence shown here is derived from an EMBL/GenBank/DDBJ whole genome shotgun (WGS) entry which is preliminary data.</text>
</comment>
<dbReference type="InterPro" id="IPR007460">
    <property type="entry name" value="BrnT_toxin"/>
</dbReference>
<dbReference type="Gene3D" id="3.10.450.530">
    <property type="entry name" value="Ribonuclease toxin, BrnT, of type II toxin-antitoxin system"/>
    <property type="match status" value="1"/>
</dbReference>
<dbReference type="EMBL" id="MNAO01000185">
    <property type="protein sequence ID" value="OHV15966.1"/>
    <property type="molecule type" value="Genomic_DNA"/>
</dbReference>
<sequence length="91" mass="10033">MLIVWDKPKRLTNLQKHGLDFADFEAGFDFETALVAVAQPSATDSARMKIIGECDGQTVVAAIIAPLGREAISLISLRRASRSERKLYDAR</sequence>
<dbReference type="AlphaFoldDB" id="A0A1S1P4E0"/>
<name>A0A1S1P4E0_METEX</name>
<gene>
    <name evidence="1" type="ORF">BK022_15350</name>
</gene>
<proteinExistence type="predicted"/>
<dbReference type="Proteomes" id="UP000180215">
    <property type="component" value="Unassembled WGS sequence"/>
</dbReference>
<dbReference type="Pfam" id="PF04365">
    <property type="entry name" value="BrnT_toxin"/>
    <property type="match status" value="1"/>
</dbReference>
<dbReference type="InterPro" id="IPR038573">
    <property type="entry name" value="BrnT_sf"/>
</dbReference>
<accession>A0A1S1P4E0</accession>
<organism evidence="1 2">
    <name type="scientific">Methylorubrum extorquens</name>
    <name type="common">Methylobacterium dichloromethanicum</name>
    <name type="synonym">Methylobacterium extorquens</name>
    <dbReference type="NCBI Taxonomy" id="408"/>
    <lineage>
        <taxon>Bacteria</taxon>
        <taxon>Pseudomonadati</taxon>
        <taxon>Pseudomonadota</taxon>
        <taxon>Alphaproteobacteria</taxon>
        <taxon>Hyphomicrobiales</taxon>
        <taxon>Methylobacteriaceae</taxon>
        <taxon>Methylorubrum</taxon>
    </lineage>
</organism>
<reference evidence="1 2" key="1">
    <citation type="submission" date="2016-10" db="EMBL/GenBank/DDBJ databases">
        <title>Draft genome sequence of Methylobacterium extorquens CP3, a seed endophyte of Crotalaria pumila with plant growth-promoting and metal tolerance properties.</title>
        <authorList>
            <person name="Sanchez-Lopez A.S."/>
            <person name="Van Hamme J.D."/>
            <person name="Thijs S."/>
            <person name="Mcammond B.M."/>
            <person name="Stevens V."/>
            <person name="Gonzalez-Chavez M.D.C."/>
            <person name="Vangronsveld J."/>
        </authorList>
    </citation>
    <scope>NUCLEOTIDE SEQUENCE [LARGE SCALE GENOMIC DNA]</scope>
    <source>
        <strain evidence="1 2">CP3</strain>
    </source>
</reference>
<evidence type="ECO:0000313" key="2">
    <source>
        <dbReference type="Proteomes" id="UP000180215"/>
    </source>
</evidence>